<dbReference type="AlphaFoldDB" id="A0A9P4P4P3"/>
<dbReference type="Proteomes" id="UP000799764">
    <property type="component" value="Unassembled WGS sequence"/>
</dbReference>
<dbReference type="Pfam" id="PF24864">
    <property type="entry name" value="DUF7730"/>
    <property type="match status" value="1"/>
</dbReference>
<sequence length="287" mass="32262">MTTLDTGQRQPPGDDTADAHNQSSTTNQVKLLDNGLLDLSETPASPLLRLPPEIRTRIFKFAWGGETIKVKTRYSCVRAARIHIGDTDDDWMACRTCHGRLYLAPLVRSAGVSRQIYSEFASFGFALNTFDFGSGPCHGVASVTQMLNWVARLIPAQVNSISSIALPVAEWVFTYPPWRDKLTSRHALSPARVKDVLPNLTRLTIYGSEWVGRRLIFSLRLKIACSCLPQYPKYEAMNDEEWLQLIRNSIVHQEGDISIGLKLGSEPQWPGEEDEDEEENEDKDEDV</sequence>
<accession>A0A9P4P4P3</accession>
<evidence type="ECO:0000313" key="4">
    <source>
        <dbReference type="Proteomes" id="UP000799764"/>
    </source>
</evidence>
<evidence type="ECO:0000256" key="1">
    <source>
        <dbReference type="SAM" id="MobiDB-lite"/>
    </source>
</evidence>
<dbReference type="EMBL" id="MU001516">
    <property type="protein sequence ID" value="KAF2437386.1"/>
    <property type="molecule type" value="Genomic_DNA"/>
</dbReference>
<evidence type="ECO:0000313" key="3">
    <source>
        <dbReference type="EMBL" id="KAF2437386.1"/>
    </source>
</evidence>
<feature type="region of interest" description="Disordered" evidence="1">
    <location>
        <begin position="262"/>
        <end position="287"/>
    </location>
</feature>
<organism evidence="3 4">
    <name type="scientific">Karstenula rhodostoma CBS 690.94</name>
    <dbReference type="NCBI Taxonomy" id="1392251"/>
    <lineage>
        <taxon>Eukaryota</taxon>
        <taxon>Fungi</taxon>
        <taxon>Dikarya</taxon>
        <taxon>Ascomycota</taxon>
        <taxon>Pezizomycotina</taxon>
        <taxon>Dothideomycetes</taxon>
        <taxon>Pleosporomycetidae</taxon>
        <taxon>Pleosporales</taxon>
        <taxon>Massarineae</taxon>
        <taxon>Didymosphaeriaceae</taxon>
        <taxon>Karstenula</taxon>
    </lineage>
</organism>
<proteinExistence type="predicted"/>
<dbReference type="PANTHER" id="PTHR38790">
    <property type="entry name" value="2EXR DOMAIN-CONTAINING PROTEIN-RELATED"/>
    <property type="match status" value="1"/>
</dbReference>
<keyword evidence="4" id="KW-1185">Reference proteome</keyword>
<dbReference type="PANTHER" id="PTHR38790:SF4">
    <property type="entry name" value="2EXR DOMAIN-CONTAINING PROTEIN"/>
    <property type="match status" value="1"/>
</dbReference>
<gene>
    <name evidence="3" type="ORF">P171DRAFT_526943</name>
</gene>
<feature type="domain" description="DUF7730" evidence="2">
    <location>
        <begin position="42"/>
        <end position="177"/>
    </location>
</feature>
<dbReference type="InterPro" id="IPR056632">
    <property type="entry name" value="DUF7730"/>
</dbReference>
<evidence type="ECO:0000259" key="2">
    <source>
        <dbReference type="Pfam" id="PF24864"/>
    </source>
</evidence>
<dbReference type="OrthoDB" id="5413827at2759"/>
<reference evidence="3" key="1">
    <citation type="journal article" date="2020" name="Stud. Mycol.">
        <title>101 Dothideomycetes genomes: a test case for predicting lifestyles and emergence of pathogens.</title>
        <authorList>
            <person name="Haridas S."/>
            <person name="Albert R."/>
            <person name="Binder M."/>
            <person name="Bloem J."/>
            <person name="Labutti K."/>
            <person name="Salamov A."/>
            <person name="Andreopoulos B."/>
            <person name="Baker S."/>
            <person name="Barry K."/>
            <person name="Bills G."/>
            <person name="Bluhm B."/>
            <person name="Cannon C."/>
            <person name="Castanera R."/>
            <person name="Culley D."/>
            <person name="Daum C."/>
            <person name="Ezra D."/>
            <person name="Gonzalez J."/>
            <person name="Henrissat B."/>
            <person name="Kuo A."/>
            <person name="Liang C."/>
            <person name="Lipzen A."/>
            <person name="Lutzoni F."/>
            <person name="Magnuson J."/>
            <person name="Mondo S."/>
            <person name="Nolan M."/>
            <person name="Ohm R."/>
            <person name="Pangilinan J."/>
            <person name="Park H.-J."/>
            <person name="Ramirez L."/>
            <person name="Alfaro M."/>
            <person name="Sun H."/>
            <person name="Tritt A."/>
            <person name="Yoshinaga Y."/>
            <person name="Zwiers L.-H."/>
            <person name="Turgeon B."/>
            <person name="Goodwin S."/>
            <person name="Spatafora J."/>
            <person name="Crous P."/>
            <person name="Grigoriev I."/>
        </authorList>
    </citation>
    <scope>NUCLEOTIDE SEQUENCE</scope>
    <source>
        <strain evidence="3">CBS 690.94</strain>
    </source>
</reference>
<protein>
    <recommendedName>
        <fullName evidence="2">DUF7730 domain-containing protein</fullName>
    </recommendedName>
</protein>
<name>A0A9P4P4P3_9PLEO</name>
<comment type="caution">
    <text evidence="3">The sequence shown here is derived from an EMBL/GenBank/DDBJ whole genome shotgun (WGS) entry which is preliminary data.</text>
</comment>
<feature type="region of interest" description="Disordered" evidence="1">
    <location>
        <begin position="1"/>
        <end position="23"/>
    </location>
</feature>
<feature type="compositionally biased region" description="Acidic residues" evidence="1">
    <location>
        <begin position="271"/>
        <end position="287"/>
    </location>
</feature>